<dbReference type="PANTHER" id="PTHR30137">
    <property type="entry name" value="LUCIFERASE-LIKE MONOOXYGENASE"/>
    <property type="match status" value="1"/>
</dbReference>
<keyword evidence="1" id="KW-0285">Flavoprotein</keyword>
<evidence type="ECO:0000313" key="5">
    <source>
        <dbReference type="EMBL" id="CAB4785556.1"/>
    </source>
</evidence>
<accession>A0A6J6WQ81</accession>
<evidence type="ECO:0000256" key="1">
    <source>
        <dbReference type="ARBA" id="ARBA00022630"/>
    </source>
</evidence>
<dbReference type="InterPro" id="IPR036661">
    <property type="entry name" value="Luciferase-like_sf"/>
</dbReference>
<evidence type="ECO:0000256" key="2">
    <source>
        <dbReference type="ARBA" id="ARBA00023002"/>
    </source>
</evidence>
<dbReference type="SUPFAM" id="SSF51679">
    <property type="entry name" value="Bacterial luciferase-like"/>
    <property type="match status" value="1"/>
</dbReference>
<proteinExistence type="predicted"/>
<keyword evidence="3" id="KW-0503">Monooxygenase</keyword>
<gene>
    <name evidence="5" type="ORF">UFOPK2992_00049</name>
</gene>
<dbReference type="Gene3D" id="3.20.20.30">
    <property type="entry name" value="Luciferase-like domain"/>
    <property type="match status" value="1"/>
</dbReference>
<sequence length="346" mass="38300">MVIPTVSGAGVQVGLFVTNQHPPSADLTQGIKDQLLLVRTVRDLGWDSVWGGQHYLPDGMAMPQCVPFMARVAAESGDMSVGIGILLLALHNPLDVAETWASIDHITGGRLVFGVGLGYREVEYNAFGIAANEKVHRFEANLDLIKRLWTEENVSSDLPWCRLDNVTLNVRPAQQTGPAIWIAANANKAVERAARLGDAWIINPHATVDTIADQLSLFRNTRAAAGLPAVNEQPAIREIFCAKNREDALRLCGPYLKQKYSHYADWGQDKAMEGDESFRIPFEDLEQGRFIIGSPEDCLEQLLPWRDQLGVNHFIFRTDWIGMPPDIATSSINLLSREVIPVLRNG</sequence>
<dbReference type="AlphaFoldDB" id="A0A6J6WQ81"/>
<dbReference type="PANTHER" id="PTHR30137:SF16">
    <property type="entry name" value="BLL0895 PROTEIN"/>
    <property type="match status" value="1"/>
</dbReference>
<evidence type="ECO:0000256" key="3">
    <source>
        <dbReference type="ARBA" id="ARBA00023033"/>
    </source>
</evidence>
<evidence type="ECO:0000259" key="4">
    <source>
        <dbReference type="Pfam" id="PF00296"/>
    </source>
</evidence>
<dbReference type="GO" id="GO:0004497">
    <property type="term" value="F:monooxygenase activity"/>
    <property type="evidence" value="ECO:0007669"/>
    <property type="project" value="UniProtKB-KW"/>
</dbReference>
<keyword evidence="2" id="KW-0560">Oxidoreductase</keyword>
<dbReference type="GO" id="GO:0005829">
    <property type="term" value="C:cytosol"/>
    <property type="evidence" value="ECO:0007669"/>
    <property type="project" value="TreeGrafter"/>
</dbReference>
<dbReference type="InterPro" id="IPR050766">
    <property type="entry name" value="Bact_Lucif_Oxidored"/>
</dbReference>
<dbReference type="InterPro" id="IPR011251">
    <property type="entry name" value="Luciferase-like_dom"/>
</dbReference>
<protein>
    <submittedName>
        <fullName evidence="5">Unannotated protein</fullName>
    </submittedName>
</protein>
<dbReference type="EMBL" id="CAFAAI010000003">
    <property type="protein sequence ID" value="CAB4785556.1"/>
    <property type="molecule type" value="Genomic_DNA"/>
</dbReference>
<organism evidence="5">
    <name type="scientific">freshwater metagenome</name>
    <dbReference type="NCBI Taxonomy" id="449393"/>
    <lineage>
        <taxon>unclassified sequences</taxon>
        <taxon>metagenomes</taxon>
        <taxon>ecological metagenomes</taxon>
    </lineage>
</organism>
<dbReference type="Pfam" id="PF00296">
    <property type="entry name" value="Bac_luciferase"/>
    <property type="match status" value="1"/>
</dbReference>
<reference evidence="5" key="1">
    <citation type="submission" date="2020-05" db="EMBL/GenBank/DDBJ databases">
        <authorList>
            <person name="Chiriac C."/>
            <person name="Salcher M."/>
            <person name="Ghai R."/>
            <person name="Kavagutti S V."/>
        </authorList>
    </citation>
    <scope>NUCLEOTIDE SEQUENCE</scope>
</reference>
<dbReference type="GO" id="GO:0016705">
    <property type="term" value="F:oxidoreductase activity, acting on paired donors, with incorporation or reduction of molecular oxygen"/>
    <property type="evidence" value="ECO:0007669"/>
    <property type="project" value="InterPro"/>
</dbReference>
<feature type="domain" description="Luciferase-like" evidence="4">
    <location>
        <begin position="12"/>
        <end position="311"/>
    </location>
</feature>
<name>A0A6J6WQ81_9ZZZZ</name>